<dbReference type="InterPro" id="IPR029063">
    <property type="entry name" value="SAM-dependent_MTases_sf"/>
</dbReference>
<evidence type="ECO:0000313" key="1">
    <source>
        <dbReference type="EMBL" id="APH02058.1"/>
    </source>
</evidence>
<dbReference type="Pfam" id="PF05711">
    <property type="entry name" value="TylF"/>
    <property type="match status" value="1"/>
</dbReference>
<dbReference type="Gene3D" id="3.40.50.150">
    <property type="entry name" value="Vaccinia Virus protein VP39"/>
    <property type="match status" value="1"/>
</dbReference>
<gene>
    <name evidence="1" type="ORF">ASJ30_11425</name>
</gene>
<dbReference type="RefSeq" id="WP_205703063.1">
    <property type="nucleotide sequence ID" value="NZ_CP013290.1"/>
</dbReference>
<name>A0A1L3MID9_9MICO</name>
<protein>
    <submittedName>
        <fullName evidence="1">Uncharacterized protein</fullName>
    </submittedName>
</protein>
<sequence>MTDDQVRRLKSRMLAQRAELDLLRDFTRHPFADITVPQRVEEVIAAVREEHLTYLGEDDLRLLAELVVEADRAGREGMVVECGTALGGSAIVMAAARASGRPMRVFDVFGMIPPPTQEDGRDVHDRYEAIRRGESSGLGGQTYYGYREDLLGEVTASFARHGVPVGENGVELVRGLFEDTVHIDGPVALAHLDGDWYASTRVCLERVAPQVVPGGRILLDDYYHWSGARTATDEYFADRLGWRIEHRAKVHVVRET</sequence>
<dbReference type="PANTHER" id="PTHR40036:SF1">
    <property type="entry name" value="MACROCIN O-METHYLTRANSFERASE"/>
    <property type="match status" value="1"/>
</dbReference>
<reference evidence="1 2" key="1">
    <citation type="submission" date="2015-11" db="EMBL/GenBank/DDBJ databases">
        <authorList>
            <person name="Zhang Y."/>
            <person name="Guo Z."/>
        </authorList>
    </citation>
    <scope>NUCLEOTIDE SEQUENCE [LARGE SCALE GENOMIC DNA]</scope>
    <source>
        <strain evidence="1 2">YFY001</strain>
    </source>
</reference>
<keyword evidence="2" id="KW-1185">Reference proteome</keyword>
<evidence type="ECO:0000313" key="2">
    <source>
        <dbReference type="Proteomes" id="UP000182938"/>
    </source>
</evidence>
<dbReference type="KEGG" id="jte:ASJ30_11425"/>
<dbReference type="Proteomes" id="UP000182938">
    <property type="component" value="Chromosome"/>
</dbReference>
<proteinExistence type="predicted"/>
<dbReference type="AlphaFoldDB" id="A0A1L3MID9"/>
<accession>A0A1L3MID9</accession>
<dbReference type="PANTHER" id="PTHR40036">
    <property type="entry name" value="MACROCIN O-METHYLTRANSFERASE"/>
    <property type="match status" value="1"/>
</dbReference>
<dbReference type="InterPro" id="IPR008884">
    <property type="entry name" value="TylF_MeTrfase"/>
</dbReference>
<dbReference type="SUPFAM" id="SSF53335">
    <property type="entry name" value="S-adenosyl-L-methionine-dependent methyltransferases"/>
    <property type="match status" value="1"/>
</dbReference>
<organism evidence="1 2">
    <name type="scientific">Janibacter indicus</name>
    <dbReference type="NCBI Taxonomy" id="857417"/>
    <lineage>
        <taxon>Bacteria</taxon>
        <taxon>Bacillati</taxon>
        <taxon>Actinomycetota</taxon>
        <taxon>Actinomycetes</taxon>
        <taxon>Micrococcales</taxon>
        <taxon>Intrasporangiaceae</taxon>
        <taxon>Janibacter</taxon>
    </lineage>
</organism>
<dbReference type="EMBL" id="CP013290">
    <property type="protein sequence ID" value="APH02058.1"/>
    <property type="molecule type" value="Genomic_DNA"/>
</dbReference>